<gene>
    <name evidence="2" type="ORF">DLJ74_11990</name>
</gene>
<evidence type="ECO:0000256" key="1">
    <source>
        <dbReference type="SAM" id="Phobius"/>
    </source>
</evidence>
<protein>
    <submittedName>
        <fullName evidence="2">DUF454 domain-containing protein</fullName>
    </submittedName>
</protein>
<dbReference type="InterPro" id="IPR007401">
    <property type="entry name" value="DUF454"/>
</dbReference>
<comment type="caution">
    <text evidence="2">The sequence shown here is derived from an EMBL/GenBank/DDBJ whole genome shotgun (WGS) entry which is preliminary data.</text>
</comment>
<dbReference type="Pfam" id="PF04304">
    <property type="entry name" value="DUF454"/>
    <property type="match status" value="1"/>
</dbReference>
<name>A0A317KXD8_9BACI</name>
<dbReference type="AlphaFoldDB" id="A0A317KXD8"/>
<dbReference type="GO" id="GO:0005886">
    <property type="term" value="C:plasma membrane"/>
    <property type="evidence" value="ECO:0007669"/>
    <property type="project" value="TreeGrafter"/>
</dbReference>
<dbReference type="RefSeq" id="WP_054859652.1">
    <property type="nucleotide sequence ID" value="NZ_JAJUIE010000020.1"/>
</dbReference>
<organism evidence="2 3">
    <name type="scientific">Gracilibacillus dipsosauri</name>
    <dbReference type="NCBI Taxonomy" id="178340"/>
    <lineage>
        <taxon>Bacteria</taxon>
        <taxon>Bacillati</taxon>
        <taxon>Bacillota</taxon>
        <taxon>Bacilli</taxon>
        <taxon>Bacillales</taxon>
        <taxon>Bacillaceae</taxon>
        <taxon>Gracilibacillus</taxon>
    </lineage>
</organism>
<dbReference type="PANTHER" id="PTHR35813:SF1">
    <property type="entry name" value="INNER MEMBRANE PROTEIN YBAN"/>
    <property type="match status" value="1"/>
</dbReference>
<keyword evidence="1" id="KW-0472">Membrane</keyword>
<dbReference type="OrthoDB" id="345900at2"/>
<feature type="transmembrane region" description="Helical" evidence="1">
    <location>
        <begin position="102"/>
        <end position="121"/>
    </location>
</feature>
<keyword evidence="1" id="KW-1133">Transmembrane helix</keyword>
<dbReference type="PANTHER" id="PTHR35813">
    <property type="entry name" value="INNER MEMBRANE PROTEIN YBAN"/>
    <property type="match status" value="1"/>
</dbReference>
<dbReference type="PIRSF" id="PIRSF016789">
    <property type="entry name" value="DUF454"/>
    <property type="match status" value="1"/>
</dbReference>
<keyword evidence="1" id="KW-0812">Transmembrane</keyword>
<feature type="transmembrane region" description="Helical" evidence="1">
    <location>
        <begin position="76"/>
        <end position="96"/>
    </location>
</feature>
<proteinExistence type="predicted"/>
<reference evidence="2 3" key="1">
    <citation type="submission" date="2018-05" db="EMBL/GenBank/DDBJ databases">
        <title>Genomic analysis of Gracilibacillus dipsosauri DD1 reveals novel features of a salt-tolerant amylase.</title>
        <authorList>
            <person name="Deutch C.E."/>
            <person name="Yang S."/>
        </authorList>
    </citation>
    <scope>NUCLEOTIDE SEQUENCE [LARGE SCALE GENOMIC DNA]</scope>
    <source>
        <strain evidence="2 3">DD1</strain>
    </source>
</reference>
<evidence type="ECO:0000313" key="2">
    <source>
        <dbReference type="EMBL" id="PWU68145.1"/>
    </source>
</evidence>
<keyword evidence="3" id="KW-1185">Reference proteome</keyword>
<feature type="transmembrane region" description="Helical" evidence="1">
    <location>
        <begin position="7"/>
        <end position="29"/>
    </location>
</feature>
<accession>A0A317KXD8</accession>
<sequence>MTGFNRFIWIFFGSLSLIIGLIGIVIPILPTTPLVILAGFCFGKSSPKLHHWLLTNPYFGRYLLDYQKGNGVPFRIKWMAVLIVWISVGFTLIIIPLVLVKILMILVAIFVTIFIFTSSLLKPKNPHE</sequence>
<dbReference type="EMBL" id="QGTD01000009">
    <property type="protein sequence ID" value="PWU68145.1"/>
    <property type="molecule type" value="Genomic_DNA"/>
</dbReference>
<dbReference type="Proteomes" id="UP000245624">
    <property type="component" value="Unassembled WGS sequence"/>
</dbReference>
<evidence type="ECO:0000313" key="3">
    <source>
        <dbReference type="Proteomes" id="UP000245624"/>
    </source>
</evidence>